<evidence type="ECO:0000256" key="2">
    <source>
        <dbReference type="SAM" id="SignalP"/>
    </source>
</evidence>
<gene>
    <name evidence="4" type="ORF">C6P45_002109</name>
</gene>
<sequence>MLLQQLQYSLLFSFLANYAIAAATADTCALFTPITFLDEGYWMRTYTLSANENNDKIADELYSYLIKATTVDGLSSTDIYDIGFNISIPAGTEYTGDLYPGGPSILLSSFAAIFSAGLKTKEAGEYTFSFDGVRDGAAMFILNDLDKLCCANLANGITVEDYTNFYYIPDDPNYQTKSMKLYLKADTYYYFYFSYINHDGDAIFVPTMTTPSGEVITNFKGYIYSNDENECKIGNSISSTVSGWSETYATTYSTSVITNVKTVPDMGLLYTEVETIYYIMTPVPESSTSLVVSSSSEVVTPFSSSSFVSSSTFSSSLSEYSLTSSSVLLSSTEESSIVSSEDTSTIFSMDESTVSSEDELTISSTMSLSAESPSITPSSIISSIDLSADVTSITKSTAISSIASSIEGSSASSIVVSSEAALSSHTVSENLDTEYSSKNTDSTTSSTSAAFVSDSTVDSSTSISSNQHSNANSISNETPAESSTLFISSKTTLLIPPSDSSGESKNSPDEDSISTSTYTDIYGMTRTTTVKCSTNVCDKKSTQGADYASHAVVTVTTTTIIDDSNTYVSVITRTVPIGPEATDKTAKLTQTSEQETITSVGPNGGFSVQVQLQSTYGSSSATHIVQQAGNAADKSKIDLLFYIITIVSPLFFI</sequence>
<proteinExistence type="predicted"/>
<organism evidence="4 5">
    <name type="scientific">Maudiozyma exigua</name>
    <name type="common">Yeast</name>
    <name type="synonym">Kazachstania exigua</name>
    <dbReference type="NCBI Taxonomy" id="34358"/>
    <lineage>
        <taxon>Eukaryota</taxon>
        <taxon>Fungi</taxon>
        <taxon>Dikarya</taxon>
        <taxon>Ascomycota</taxon>
        <taxon>Saccharomycotina</taxon>
        <taxon>Saccharomycetes</taxon>
        <taxon>Saccharomycetales</taxon>
        <taxon>Saccharomycetaceae</taxon>
        <taxon>Maudiozyma</taxon>
    </lineage>
</organism>
<dbReference type="InterPro" id="IPR037524">
    <property type="entry name" value="PA14/GLEYA"/>
</dbReference>
<dbReference type="PROSITE" id="PS51820">
    <property type="entry name" value="PA14"/>
    <property type="match status" value="1"/>
</dbReference>
<evidence type="ECO:0000259" key="3">
    <source>
        <dbReference type="PROSITE" id="PS51820"/>
    </source>
</evidence>
<feature type="signal peptide" evidence="2">
    <location>
        <begin position="1"/>
        <end position="21"/>
    </location>
</feature>
<dbReference type="Proteomes" id="UP000750334">
    <property type="component" value="Unassembled WGS sequence"/>
</dbReference>
<name>A0A9P7B4R0_MAUEX</name>
<feature type="compositionally biased region" description="Polar residues" evidence="1">
    <location>
        <begin position="470"/>
        <end position="479"/>
    </location>
</feature>
<evidence type="ECO:0000313" key="5">
    <source>
        <dbReference type="Proteomes" id="UP000750334"/>
    </source>
</evidence>
<feature type="domain" description="PA14" evidence="3">
    <location>
        <begin position="61"/>
        <end position="226"/>
    </location>
</feature>
<feature type="compositionally biased region" description="Polar residues" evidence="1">
    <location>
        <begin position="494"/>
        <end position="505"/>
    </location>
</feature>
<feature type="chain" id="PRO_5040277720" description="PA14 domain-containing protein" evidence="2">
    <location>
        <begin position="22"/>
        <end position="653"/>
    </location>
</feature>
<evidence type="ECO:0000313" key="4">
    <source>
        <dbReference type="EMBL" id="KAG0658560.1"/>
    </source>
</evidence>
<protein>
    <recommendedName>
        <fullName evidence="3">PA14 domain-containing protein</fullName>
    </recommendedName>
</protein>
<dbReference type="Gene3D" id="2.60.120.1560">
    <property type="match status" value="1"/>
</dbReference>
<dbReference type="OrthoDB" id="3996163at2759"/>
<feature type="region of interest" description="Disordered" evidence="1">
    <location>
        <begin position="494"/>
        <end position="518"/>
    </location>
</feature>
<accession>A0A9P7B4R0</accession>
<dbReference type="AlphaFoldDB" id="A0A9P7B4R0"/>
<keyword evidence="5" id="KW-1185">Reference proteome</keyword>
<comment type="caution">
    <text evidence="4">The sequence shown here is derived from an EMBL/GenBank/DDBJ whole genome shotgun (WGS) entry which is preliminary data.</text>
</comment>
<keyword evidence="2" id="KW-0732">Signal</keyword>
<dbReference type="EMBL" id="PUHR01000209">
    <property type="protein sequence ID" value="KAG0658560.1"/>
    <property type="molecule type" value="Genomic_DNA"/>
</dbReference>
<reference evidence="4 5" key="1">
    <citation type="submission" date="2020-11" db="EMBL/GenBank/DDBJ databases">
        <title>Kefir isolates.</title>
        <authorList>
            <person name="Marcisauskas S."/>
            <person name="Kim Y."/>
            <person name="Blasche S."/>
        </authorList>
    </citation>
    <scope>NUCLEOTIDE SEQUENCE [LARGE SCALE GENOMIC DNA]</scope>
    <source>
        <strain evidence="4 5">OG2</strain>
    </source>
</reference>
<feature type="compositionally biased region" description="Low complexity" evidence="1">
    <location>
        <begin position="436"/>
        <end position="469"/>
    </location>
</feature>
<evidence type="ECO:0000256" key="1">
    <source>
        <dbReference type="SAM" id="MobiDB-lite"/>
    </source>
</evidence>
<feature type="region of interest" description="Disordered" evidence="1">
    <location>
        <begin position="423"/>
        <end position="479"/>
    </location>
</feature>
<feature type="compositionally biased region" description="Polar residues" evidence="1">
    <location>
        <begin position="425"/>
        <end position="434"/>
    </location>
</feature>